<organism evidence="3 4">
    <name type="scientific">Chlamydia pecorum</name>
    <dbReference type="NCBI Taxonomy" id="85991"/>
    <lineage>
        <taxon>Bacteria</taxon>
        <taxon>Pseudomonadati</taxon>
        <taxon>Chlamydiota</taxon>
        <taxon>Chlamydiia</taxon>
        <taxon>Chlamydiales</taxon>
        <taxon>Chlamydiaceae</taxon>
        <taxon>Chlamydia/Chlamydophila group</taxon>
        <taxon>Chlamydia</taxon>
    </lineage>
</organism>
<evidence type="ECO:0000259" key="2">
    <source>
        <dbReference type="PROSITE" id="PS50035"/>
    </source>
</evidence>
<dbReference type="PANTHER" id="PTHR21248">
    <property type="entry name" value="CARDIOLIPIN SYNTHASE"/>
    <property type="match status" value="1"/>
</dbReference>
<dbReference type="Gene3D" id="3.30.870.10">
    <property type="entry name" value="Endonuclease Chain A"/>
    <property type="match status" value="2"/>
</dbReference>
<evidence type="ECO:0000313" key="3">
    <source>
        <dbReference type="EMBL" id="KTF28578.1"/>
    </source>
</evidence>
<dbReference type="RefSeq" id="WP_058787578.1">
    <property type="nucleotide sequence ID" value="NZ_LFRH01000003.1"/>
</dbReference>
<dbReference type="SUPFAM" id="SSF56024">
    <property type="entry name" value="Phospholipase D/nuclease"/>
    <property type="match status" value="2"/>
</dbReference>
<feature type="domain" description="PLD phosphodiesterase" evidence="2">
    <location>
        <begin position="383"/>
        <end position="410"/>
    </location>
</feature>
<dbReference type="AlphaFoldDB" id="A0AA40PQA4"/>
<keyword evidence="1" id="KW-0732">Signal</keyword>
<evidence type="ECO:0000256" key="1">
    <source>
        <dbReference type="SAM" id="SignalP"/>
    </source>
</evidence>
<sequence length="471" mass="54006">MRKVYLLLALILVGALPGHVCAKEISVSGEEPVKVLVHDHGLEAFQMFMQCIDSANSYVELCPCMTGGNLLKEMLTRLDKRMHQAPLLKTYLIIQPTFIDSEDRRILAEMKESWPERFFYVYTGCPSSTNVLKPNVMEMHVKLSLVDGKYFILGGSNFEDFMCTPGDVDPEDTDSPRIIVSGIRRPLAFRDQDVTLCSVSLGKMLREEFHKYFRMWEYYAEHFWFQENLEEFSGKVPEMPEEVLEATCLAFDEHPDVVSVKPSQVRVIFGGPHEGQPNAITQEFVRLIRSARSSLHIAQMYFVPKQEIIQGLIHAVGNQGVRLEVITNGCHELSPSMTEAYAWGNRMNYFAVSFGEHTSLWKKSFWQGKKPNALASFYEFAIRETQLHKKCMIVDGATFAIGSYNFGMKSDEFDYESLVVIESEEVAKKALKVFEKDRTLSRKVSEAEIFSWYFHPLHHVIGHLQLNFMPF</sequence>
<proteinExistence type="predicted"/>
<feature type="domain" description="PLD phosphodiesterase" evidence="2">
    <location>
        <begin position="135"/>
        <end position="162"/>
    </location>
</feature>
<dbReference type="EMBL" id="LFRH01000003">
    <property type="protein sequence ID" value="KTF28578.1"/>
    <property type="molecule type" value="Genomic_DNA"/>
</dbReference>
<dbReference type="Pfam" id="PF13091">
    <property type="entry name" value="PLDc_2"/>
    <property type="match status" value="1"/>
</dbReference>
<dbReference type="PANTHER" id="PTHR21248:SF22">
    <property type="entry name" value="PHOSPHOLIPASE D"/>
    <property type="match status" value="1"/>
</dbReference>
<name>A0AA40PQA4_9CHLA</name>
<feature type="signal peptide" evidence="1">
    <location>
        <begin position="1"/>
        <end position="22"/>
    </location>
</feature>
<dbReference type="Proteomes" id="UP000054301">
    <property type="component" value="Unassembled WGS sequence"/>
</dbReference>
<dbReference type="InterPro" id="IPR001736">
    <property type="entry name" value="PLipase_D/transphosphatidylase"/>
</dbReference>
<comment type="caution">
    <text evidence="3">The sequence shown here is derived from an EMBL/GenBank/DDBJ whole genome shotgun (WGS) entry which is preliminary data.</text>
</comment>
<reference evidence="3 4" key="1">
    <citation type="submission" date="2015-06" db="EMBL/GenBank/DDBJ databases">
        <title>More than comparative genomics: Whole genome sequencing reveals elusive C. pecorum plasmid and re-evaluates genetic differences and phylogenetic relationships between C. pecorum from pig, cattle, sheep and koala hosts.</title>
        <authorList>
            <person name="Jelocnik M."/>
            <person name="Bachmann N.L."/>
            <person name="Kaltenboeck B."/>
            <person name="Waugh C."/>
            <person name="Woolford L."/>
            <person name="Speight N."/>
            <person name="Gillett A."/>
            <person name="Higgins D."/>
            <person name="Flanagan C."/>
            <person name="Myers G."/>
            <person name="Timms P."/>
            <person name="Polkinghorne A."/>
        </authorList>
    </citation>
    <scope>NUCLEOTIDE SEQUENCE [LARGE SCALE GENOMIC DNA]</scope>
    <source>
        <strain evidence="3 4">L1</strain>
    </source>
</reference>
<dbReference type="SMART" id="SM00155">
    <property type="entry name" value="PLDc"/>
    <property type="match status" value="2"/>
</dbReference>
<accession>A0AA40PQA4</accession>
<protein>
    <submittedName>
        <fullName evidence="3">PLD-like domain protein</fullName>
    </submittedName>
</protein>
<dbReference type="InterPro" id="IPR025202">
    <property type="entry name" value="PLD-like_dom"/>
</dbReference>
<dbReference type="GO" id="GO:0030572">
    <property type="term" value="F:phosphatidyltransferase activity"/>
    <property type="evidence" value="ECO:0007669"/>
    <property type="project" value="UniProtKB-ARBA"/>
</dbReference>
<evidence type="ECO:0000313" key="4">
    <source>
        <dbReference type="Proteomes" id="UP000054301"/>
    </source>
</evidence>
<dbReference type="GO" id="GO:0032049">
    <property type="term" value="P:cardiolipin biosynthetic process"/>
    <property type="evidence" value="ECO:0007669"/>
    <property type="project" value="UniProtKB-ARBA"/>
</dbReference>
<feature type="chain" id="PRO_5041413564" evidence="1">
    <location>
        <begin position="23"/>
        <end position="471"/>
    </location>
</feature>
<gene>
    <name evidence="3" type="ORF">cpL1_0613</name>
</gene>
<dbReference type="PROSITE" id="PS50035">
    <property type="entry name" value="PLD"/>
    <property type="match status" value="2"/>
</dbReference>